<evidence type="ECO:0000313" key="4">
    <source>
        <dbReference type="EMBL" id="ACV79235.1"/>
    </source>
</evidence>
<name>C8X9S7_NAKMY</name>
<protein>
    <submittedName>
        <fullName evidence="4">Shikimate dehydrogenase substrate binding domain protein</fullName>
    </submittedName>
</protein>
<evidence type="ECO:0000256" key="2">
    <source>
        <dbReference type="ARBA" id="ARBA00023141"/>
    </source>
</evidence>
<dbReference type="InterPro" id="IPR022893">
    <property type="entry name" value="Shikimate_DH_fam"/>
</dbReference>
<keyword evidence="2" id="KW-0028">Amino-acid biosynthesis</keyword>
<dbReference type="GO" id="GO:0009423">
    <property type="term" value="P:chorismate biosynthetic process"/>
    <property type="evidence" value="ECO:0007669"/>
    <property type="project" value="TreeGrafter"/>
</dbReference>
<dbReference type="GO" id="GO:0005829">
    <property type="term" value="C:cytosol"/>
    <property type="evidence" value="ECO:0007669"/>
    <property type="project" value="TreeGrafter"/>
</dbReference>
<dbReference type="SUPFAM" id="SSF51735">
    <property type="entry name" value="NAD(P)-binding Rossmann-fold domains"/>
    <property type="match status" value="1"/>
</dbReference>
<dbReference type="GO" id="GO:0050661">
    <property type="term" value="F:NADP binding"/>
    <property type="evidence" value="ECO:0007669"/>
    <property type="project" value="TreeGrafter"/>
</dbReference>
<dbReference type="SUPFAM" id="SSF53223">
    <property type="entry name" value="Aminoacid dehydrogenase-like, N-terminal domain"/>
    <property type="match status" value="1"/>
</dbReference>
<dbReference type="Pfam" id="PF08501">
    <property type="entry name" value="Shikimate_dh_N"/>
    <property type="match status" value="1"/>
</dbReference>
<dbReference type="GO" id="GO:0004764">
    <property type="term" value="F:shikimate 3-dehydrogenase (NADP+) activity"/>
    <property type="evidence" value="ECO:0007669"/>
    <property type="project" value="InterPro"/>
</dbReference>
<dbReference type="InterPro" id="IPR036291">
    <property type="entry name" value="NAD(P)-bd_dom_sf"/>
</dbReference>
<evidence type="ECO:0000313" key="5">
    <source>
        <dbReference type="Proteomes" id="UP000002218"/>
    </source>
</evidence>
<evidence type="ECO:0000256" key="1">
    <source>
        <dbReference type="ARBA" id="ARBA00004871"/>
    </source>
</evidence>
<sequence length="273" mass="27807">MNPYPALSGQTLVVPIVGDPIAQVKSPDGITREFAARGCAGVVVPMQISGDHLDALIAGLTPSGSIGGLIATVPHKFGVARHCGTLTDRAAFLGSVNVARRNADGTWHGDQVDGAAYVSAVRANGGDPAGRRVLQIGAGGAGTAIALELLAKGAAELALHDADPVRRDSLIARLQSRFPDRVVGVGTPDPTGFDLVAHATPMGMRPGDPLPILIEQLTPDTFVADVVTQPAVPPLIEAARALGCGTSTGGDMFTAVAQLIVDFLLADGPLAGR</sequence>
<dbReference type="RefSeq" id="WP_015748110.1">
    <property type="nucleotide sequence ID" value="NC_013235.1"/>
</dbReference>
<dbReference type="AlphaFoldDB" id="C8X9S7"/>
<dbReference type="EMBL" id="CP001737">
    <property type="protein sequence ID" value="ACV79235.1"/>
    <property type="molecule type" value="Genomic_DNA"/>
</dbReference>
<dbReference type="InParanoid" id="C8X9S7"/>
<dbReference type="GO" id="GO:0019632">
    <property type="term" value="P:shikimate metabolic process"/>
    <property type="evidence" value="ECO:0007669"/>
    <property type="project" value="TreeGrafter"/>
</dbReference>
<organism evidence="4 5">
    <name type="scientific">Nakamurella multipartita (strain ATCC 700099 / DSM 44233 / CIP 104796 / JCM 9543 / NBRC 105858 / Y-104)</name>
    <name type="common">Microsphaera multipartita</name>
    <dbReference type="NCBI Taxonomy" id="479431"/>
    <lineage>
        <taxon>Bacteria</taxon>
        <taxon>Bacillati</taxon>
        <taxon>Actinomycetota</taxon>
        <taxon>Actinomycetes</taxon>
        <taxon>Nakamurellales</taxon>
        <taxon>Nakamurellaceae</taxon>
        <taxon>Nakamurella</taxon>
    </lineage>
</organism>
<gene>
    <name evidence="4" type="ordered locus">Namu_2895</name>
</gene>
<dbReference type="PANTHER" id="PTHR21089:SF1">
    <property type="entry name" value="BIFUNCTIONAL 3-DEHYDROQUINATE DEHYDRATASE_SHIKIMATE DEHYDROGENASE, CHLOROPLASTIC"/>
    <property type="match status" value="1"/>
</dbReference>
<feature type="domain" description="Shikimate dehydrogenase substrate binding N-terminal" evidence="3">
    <location>
        <begin position="16"/>
        <end position="98"/>
    </location>
</feature>
<dbReference type="KEGG" id="nml:Namu_2895"/>
<dbReference type="HOGENOM" id="CLU_044063_4_0_11"/>
<dbReference type="Gene3D" id="3.40.50.10860">
    <property type="entry name" value="Leucine Dehydrogenase, chain A, domain 1"/>
    <property type="match status" value="1"/>
</dbReference>
<dbReference type="Proteomes" id="UP000002218">
    <property type="component" value="Chromosome"/>
</dbReference>
<evidence type="ECO:0000259" key="3">
    <source>
        <dbReference type="Pfam" id="PF08501"/>
    </source>
</evidence>
<dbReference type="eggNOG" id="COG0169">
    <property type="taxonomic scope" value="Bacteria"/>
</dbReference>
<reference evidence="4 5" key="2">
    <citation type="journal article" date="2010" name="Stand. Genomic Sci.">
        <title>Complete genome sequence of Nakamurella multipartita type strain (Y-104).</title>
        <authorList>
            <person name="Tice H."/>
            <person name="Mayilraj S."/>
            <person name="Sims D."/>
            <person name="Lapidus A."/>
            <person name="Nolan M."/>
            <person name="Lucas S."/>
            <person name="Glavina Del Rio T."/>
            <person name="Copeland A."/>
            <person name="Cheng J.F."/>
            <person name="Meincke L."/>
            <person name="Bruce D."/>
            <person name="Goodwin L."/>
            <person name="Pitluck S."/>
            <person name="Ivanova N."/>
            <person name="Mavromatis K."/>
            <person name="Ovchinnikova G."/>
            <person name="Pati A."/>
            <person name="Chen A."/>
            <person name="Palaniappan K."/>
            <person name="Land M."/>
            <person name="Hauser L."/>
            <person name="Chang Y.J."/>
            <person name="Jeffries C.D."/>
            <person name="Detter J.C."/>
            <person name="Brettin T."/>
            <person name="Rohde M."/>
            <person name="Goker M."/>
            <person name="Bristow J."/>
            <person name="Eisen J.A."/>
            <person name="Markowitz V."/>
            <person name="Hugenholtz P."/>
            <person name="Kyrpides N.C."/>
            <person name="Klenk H.P."/>
            <person name="Chen F."/>
        </authorList>
    </citation>
    <scope>NUCLEOTIDE SEQUENCE [LARGE SCALE GENOMIC DNA]</scope>
    <source>
        <strain evidence="5">ATCC 700099 / DSM 44233 / CIP 104796 / JCM 9543 / NBRC 105858 / Y-104</strain>
    </source>
</reference>
<dbReference type="InterPro" id="IPR013708">
    <property type="entry name" value="Shikimate_DH-bd_N"/>
</dbReference>
<dbReference type="GO" id="GO:0009073">
    <property type="term" value="P:aromatic amino acid family biosynthetic process"/>
    <property type="evidence" value="ECO:0007669"/>
    <property type="project" value="UniProtKB-KW"/>
</dbReference>
<dbReference type="STRING" id="479431.Namu_2895"/>
<dbReference type="InterPro" id="IPR046346">
    <property type="entry name" value="Aminoacid_DH-like_N_sf"/>
</dbReference>
<comment type="pathway">
    <text evidence="1">Metabolic intermediate biosynthesis; chorismate biosynthesis; chorismate from D-erythrose 4-phosphate and phosphoenolpyruvate: step 4/7.</text>
</comment>
<keyword evidence="2" id="KW-0057">Aromatic amino acid biosynthesis</keyword>
<reference evidence="5" key="1">
    <citation type="submission" date="2009-09" db="EMBL/GenBank/DDBJ databases">
        <title>The complete genome of Nakamurella multipartita DSM 44233.</title>
        <authorList>
            <consortium name="US DOE Joint Genome Institute (JGI-PGF)"/>
            <person name="Lucas S."/>
            <person name="Copeland A."/>
            <person name="Lapidus A."/>
            <person name="Glavina del Rio T."/>
            <person name="Dalin E."/>
            <person name="Tice H."/>
            <person name="Bruce D."/>
            <person name="Goodwin L."/>
            <person name="Pitluck S."/>
            <person name="Kyrpides N."/>
            <person name="Mavromatis K."/>
            <person name="Ivanova N."/>
            <person name="Ovchinnikova G."/>
            <person name="Sims D."/>
            <person name="Meincke L."/>
            <person name="Brettin T."/>
            <person name="Detter J.C."/>
            <person name="Han C."/>
            <person name="Larimer F."/>
            <person name="Land M."/>
            <person name="Hauser L."/>
            <person name="Markowitz V."/>
            <person name="Cheng J.-F."/>
            <person name="Hugenholtz P."/>
            <person name="Woyke T."/>
            <person name="Wu D."/>
            <person name="Klenk H.-P."/>
            <person name="Eisen J.A."/>
        </authorList>
    </citation>
    <scope>NUCLEOTIDE SEQUENCE [LARGE SCALE GENOMIC DNA]</scope>
    <source>
        <strain evidence="5">ATCC 700099 / DSM 44233 / CIP 104796 / JCM 9543 / NBRC 105858 / Y-104</strain>
    </source>
</reference>
<dbReference type="PANTHER" id="PTHR21089">
    <property type="entry name" value="SHIKIMATE DEHYDROGENASE"/>
    <property type="match status" value="1"/>
</dbReference>
<dbReference type="OrthoDB" id="3609723at2"/>
<proteinExistence type="predicted"/>
<dbReference type="Gene3D" id="3.40.50.720">
    <property type="entry name" value="NAD(P)-binding Rossmann-like Domain"/>
    <property type="match status" value="1"/>
</dbReference>
<keyword evidence="5" id="KW-1185">Reference proteome</keyword>
<accession>C8X9S7</accession>